<reference evidence="4" key="1">
    <citation type="submission" date="2016-10" db="EMBL/GenBank/DDBJ databases">
        <authorList>
            <person name="Varghese N."/>
            <person name="Submissions S."/>
        </authorList>
    </citation>
    <scope>NUCLEOTIDE SEQUENCE [LARGE SCALE GENOMIC DNA]</scope>
    <source>
        <strain evidence="4">DSM 44771</strain>
    </source>
</reference>
<dbReference type="GO" id="GO:0005975">
    <property type="term" value="P:carbohydrate metabolic process"/>
    <property type="evidence" value="ECO:0007669"/>
    <property type="project" value="UniProtKB-ARBA"/>
</dbReference>
<dbReference type="Gene3D" id="2.60.40.10">
    <property type="entry name" value="Immunoglobulins"/>
    <property type="match status" value="1"/>
</dbReference>
<evidence type="ECO:0000256" key="1">
    <source>
        <dbReference type="SAM" id="MobiDB-lite"/>
    </source>
</evidence>
<dbReference type="Pfam" id="PF01345">
    <property type="entry name" value="DUF11"/>
    <property type="match status" value="1"/>
</dbReference>
<dbReference type="EMBL" id="FOZX01000007">
    <property type="protein sequence ID" value="SFS89470.1"/>
    <property type="molecule type" value="Genomic_DNA"/>
</dbReference>
<accession>A0A1I6TJY6</accession>
<dbReference type="AlphaFoldDB" id="A0A1I6TJY6"/>
<gene>
    <name evidence="3" type="ORF">SAMN05660874_04007</name>
</gene>
<protein>
    <submittedName>
        <fullName evidence="3">Conserved repeat domain-containing protein</fullName>
    </submittedName>
</protein>
<proteinExistence type="predicted"/>
<dbReference type="NCBIfam" id="TIGR01451">
    <property type="entry name" value="B_ant_repeat"/>
    <property type="match status" value="1"/>
</dbReference>
<feature type="domain" description="DUF11" evidence="2">
    <location>
        <begin position="290"/>
        <end position="342"/>
    </location>
</feature>
<keyword evidence="4" id="KW-1185">Reference proteome</keyword>
<feature type="region of interest" description="Disordered" evidence="1">
    <location>
        <begin position="1"/>
        <end position="29"/>
    </location>
</feature>
<dbReference type="Proteomes" id="UP000198852">
    <property type="component" value="Unassembled WGS sequence"/>
</dbReference>
<dbReference type="InterPro" id="IPR047589">
    <property type="entry name" value="DUF11_rpt"/>
</dbReference>
<evidence type="ECO:0000313" key="3">
    <source>
        <dbReference type="EMBL" id="SFS89470.1"/>
    </source>
</evidence>
<name>A0A1I6TJY6_9PSEU</name>
<sequence>MISHLIAGDPRMSGGELRMRGRHRRGPFADGPARRRFSLLLVLAMVLGMASTAQLAGPPTAEAAAPNGYVPLPNWTIASNENATTTMPGNAAGLGTVTGHNDSYLSQAMWAGTDNWSLDGVIVPRLLPTQDSVTRYGNPCVQGKPVNQINQCSAHGFTVTLPRPLVDPIIAIGMGGGGWNSPSACTQNWYDVGVTSINGAAPTAGAVTAPYGTGNYAFAGNRLSLPQSYVNNRCDAPTSPVVYLQLKGLVTSYSLDNYYMGAVTANPTGEQVSASAIGGLRTNTYAPPADLSISKTGPASAVNGGPIQWSINVTNNGPQPSHGFIVRDAVPAGVTNPSLVSAPPGCTLTGSDLYCSAAPPSCTISPDATVTT</sequence>
<dbReference type="InterPro" id="IPR001434">
    <property type="entry name" value="OmcB-like_DUF11"/>
</dbReference>
<organism evidence="3 4">
    <name type="scientific">Saccharopolyspora flava</name>
    <dbReference type="NCBI Taxonomy" id="95161"/>
    <lineage>
        <taxon>Bacteria</taxon>
        <taxon>Bacillati</taxon>
        <taxon>Actinomycetota</taxon>
        <taxon>Actinomycetes</taxon>
        <taxon>Pseudonocardiales</taxon>
        <taxon>Pseudonocardiaceae</taxon>
        <taxon>Saccharopolyspora</taxon>
    </lineage>
</organism>
<dbReference type="InterPro" id="IPR013783">
    <property type="entry name" value="Ig-like_fold"/>
</dbReference>
<evidence type="ECO:0000313" key="4">
    <source>
        <dbReference type="Proteomes" id="UP000198852"/>
    </source>
</evidence>
<dbReference type="STRING" id="95161.SAMN05660874_04007"/>
<evidence type="ECO:0000259" key="2">
    <source>
        <dbReference type="Pfam" id="PF01345"/>
    </source>
</evidence>